<comment type="catalytic activity">
    <reaction evidence="1">
        <text>ATP + protein L-histidine = ADP + protein N-phospho-L-histidine.</text>
        <dbReference type="EC" id="2.7.13.3"/>
    </reaction>
</comment>
<evidence type="ECO:0000256" key="3">
    <source>
        <dbReference type="ARBA" id="ARBA00012438"/>
    </source>
</evidence>
<evidence type="ECO:0000256" key="14">
    <source>
        <dbReference type="ARBA" id="ARBA00023136"/>
    </source>
</evidence>
<evidence type="ECO:0000256" key="9">
    <source>
        <dbReference type="ARBA" id="ARBA00022729"/>
    </source>
</evidence>
<dbReference type="Gene3D" id="1.20.120.160">
    <property type="entry name" value="HPT domain"/>
    <property type="match status" value="1"/>
</dbReference>
<accession>A0A7G3GCU7</accession>
<dbReference type="CDD" id="cd00082">
    <property type="entry name" value="HisKA"/>
    <property type="match status" value="1"/>
</dbReference>
<evidence type="ECO:0000256" key="20">
    <source>
        <dbReference type="SAM" id="SignalP"/>
    </source>
</evidence>
<reference evidence="25 26" key="1">
    <citation type="submission" date="2018-01" db="EMBL/GenBank/DDBJ databases">
        <title>Genome sequence of Iodobacter sp. strain PCH194 isolated from Indian Trans-Himalaya.</title>
        <authorList>
            <person name="Kumar V."/>
            <person name="Thakur V."/>
            <person name="Kumar S."/>
            <person name="Singh D."/>
        </authorList>
    </citation>
    <scope>NUCLEOTIDE SEQUENCE [LARGE SCALE GENOMIC DNA]</scope>
    <source>
        <strain evidence="25 26">PCH194</strain>
    </source>
</reference>
<dbReference type="GO" id="GO:0000155">
    <property type="term" value="F:phosphorelay sensor kinase activity"/>
    <property type="evidence" value="ECO:0007669"/>
    <property type="project" value="InterPro"/>
</dbReference>
<dbReference type="Pfam" id="PF00512">
    <property type="entry name" value="HisKA"/>
    <property type="match status" value="1"/>
</dbReference>
<keyword evidence="14 19" id="KW-0472">Membrane</keyword>
<dbReference type="GO" id="GO:0005886">
    <property type="term" value="C:plasma membrane"/>
    <property type="evidence" value="ECO:0007669"/>
    <property type="project" value="UniProtKB-SubCell"/>
</dbReference>
<dbReference type="Gene3D" id="3.40.50.2300">
    <property type="match status" value="1"/>
</dbReference>
<evidence type="ECO:0000256" key="11">
    <source>
        <dbReference type="ARBA" id="ARBA00022840"/>
    </source>
</evidence>
<dbReference type="Pfam" id="PF01627">
    <property type="entry name" value="Hpt"/>
    <property type="match status" value="1"/>
</dbReference>
<feature type="transmembrane region" description="Helical" evidence="19">
    <location>
        <begin position="542"/>
        <end position="562"/>
    </location>
</feature>
<dbReference type="SMART" id="SM00062">
    <property type="entry name" value="PBPb"/>
    <property type="match status" value="2"/>
</dbReference>
<evidence type="ECO:0000256" key="15">
    <source>
        <dbReference type="ARBA" id="ARBA00058004"/>
    </source>
</evidence>
<keyword evidence="5" id="KW-0997">Cell inner membrane</keyword>
<dbReference type="SUPFAM" id="SSF55785">
    <property type="entry name" value="PYP-like sensor domain (PAS domain)"/>
    <property type="match status" value="1"/>
</dbReference>
<dbReference type="SMART" id="SM00387">
    <property type="entry name" value="HATPase_c"/>
    <property type="match status" value="1"/>
</dbReference>
<evidence type="ECO:0000256" key="10">
    <source>
        <dbReference type="ARBA" id="ARBA00022777"/>
    </source>
</evidence>
<feature type="domain" description="HPt" evidence="24">
    <location>
        <begin position="1122"/>
        <end position="1224"/>
    </location>
</feature>
<dbReference type="GO" id="GO:0009927">
    <property type="term" value="F:histidine phosphotransfer kinase activity"/>
    <property type="evidence" value="ECO:0007669"/>
    <property type="project" value="TreeGrafter"/>
</dbReference>
<dbReference type="InterPro" id="IPR001789">
    <property type="entry name" value="Sig_transdc_resp-reg_receiver"/>
</dbReference>
<evidence type="ECO:0000256" key="1">
    <source>
        <dbReference type="ARBA" id="ARBA00000085"/>
    </source>
</evidence>
<organism evidence="25 26">
    <name type="scientific">Iodobacter fluviatilis</name>
    <dbReference type="NCBI Taxonomy" id="537"/>
    <lineage>
        <taxon>Bacteria</taxon>
        <taxon>Pseudomonadati</taxon>
        <taxon>Pseudomonadota</taxon>
        <taxon>Betaproteobacteria</taxon>
        <taxon>Neisseriales</taxon>
        <taxon>Chitinibacteraceae</taxon>
        <taxon>Iodobacter</taxon>
    </lineage>
</organism>
<dbReference type="InterPro" id="IPR011006">
    <property type="entry name" value="CheY-like_superfamily"/>
</dbReference>
<sequence>MSHVKYLIFLLLSLFMHQASSQVPFLDKLVLSEYVFSTMHDVPLDEQDSRWLRAKKVLKLGVALPDVPPFGITTYGREFSGVTADYMGVIAESLGLRVEVYHYANQALLLDALKAGEIDLLDGSDFFYSSNGGYIFSDKYIENNLVVVSRKKEQSHFPADLSGVNIAVVPDYIPFSVLKNKYSNASFKSFSSVSNALGAVAFGLADAMIIDLISANYLINNDFYNYLELNRLSEIDLGSYGCCYVFEKNNTQLQRIVNAALKAMTDEEKSGIARRWNGNGIILGNKNKITLTESELRWINKNPVVSIDVGDYIAPISYFDVNGGLQGVLGDVLNIIEFNTGLTFKISRSSSLSDAFSKVEDGKIDVYAPLSRSILLKKKFIFSRPIFYSQFVFVVKKGAARIDDLSSMDGLQLAVVDDEELIEILKIKYPKIKLLNMDNALEALGFTTVGKVDATLVTLPRAEYYIHSLFENELYISSMLDLGDEQVQYQPAFAVKKDAVELLAILDKALAAISVEERSMIRSRWQAPPMVSSGRWLDHKSLIYSIIVLVFFVIVIFVIWNLRLVMLGKQRAATNRVLLDQLDLLAGAMNGAPFPIYIVGGNGVLQFCNDYFLNKIGLKRESLIAKATHADVLLLLGLNDTDGLRVLNVAFQRVLSDEVAVDCILSWGLEGSTMICRHWMLPCLDSSGVIQGVACCYVDVTEREQLISGLKDAKELADCASKAKTTFLATMSHEIRTPMNAIIGMLELALKKADRNVLDRSAIEVAYGSAQSLLELIGDILDVVRIESGSLSLAPTRGHLRELVESVVRVFDGLARQKGLSLIVDLDVSINRDVLLDPLRFKQILSNLIGNAIKFTHKGRVDIQVQGKPVGDVYLQVQVLVKDSGIGIAKKDQERLFQPFIQANNNGQSTRIGAGLGLMISRELCELMGGGLELTSELGVGTQVQVSLTFNVLEPVSPAQGWVEQGPQEQKPLMVLVVDDHAANRLLLCEQLIYLGHGVRSAEDGAEGLSVWKANHFDVVITDCNMPVMSGYELTQAIRKAEKISRLPPCRVLGYTANAQEEEREHCKAVGMDDCMFKPVGVDDLAKYLTSSVLSPLLLLGEGRKNYGEVKIEQLMKLTGNNPKLATRFLNELINNNRDDLVTLLNLFDVADKVGLGGLAHKIKGAAQVVNAGELMRSCEVLEALCKCPHQPAELAAAVFALEESILALESLLLSHIDSGLAEF</sequence>
<evidence type="ECO:0000259" key="24">
    <source>
        <dbReference type="PROSITE" id="PS50894"/>
    </source>
</evidence>
<dbReference type="SMART" id="SM00448">
    <property type="entry name" value="REC"/>
    <property type="match status" value="1"/>
</dbReference>
<dbReference type="CDD" id="cd13705">
    <property type="entry name" value="PBP2_BvgS_D1"/>
    <property type="match status" value="1"/>
</dbReference>
<feature type="domain" description="Response regulatory" evidence="22">
    <location>
        <begin position="974"/>
        <end position="1093"/>
    </location>
</feature>
<feature type="modified residue" description="4-aspartylphosphate" evidence="18">
    <location>
        <position position="1023"/>
    </location>
</feature>
<dbReference type="PROSITE" id="PS50894">
    <property type="entry name" value="HPT"/>
    <property type="match status" value="1"/>
</dbReference>
<feature type="chain" id="PRO_5028980069" description="Virulence sensor protein BvgS" evidence="20">
    <location>
        <begin position="22"/>
        <end position="1224"/>
    </location>
</feature>
<evidence type="ECO:0000256" key="12">
    <source>
        <dbReference type="ARBA" id="ARBA00022989"/>
    </source>
</evidence>
<evidence type="ECO:0000256" key="17">
    <source>
        <dbReference type="PROSITE-ProRule" id="PRU00110"/>
    </source>
</evidence>
<feature type="signal peptide" evidence="20">
    <location>
        <begin position="1"/>
        <end position="21"/>
    </location>
</feature>
<protein>
    <recommendedName>
        <fullName evidence="16">Virulence sensor protein BvgS</fullName>
        <ecNumber evidence="3">2.7.13.3</ecNumber>
    </recommendedName>
</protein>
<dbReference type="InterPro" id="IPR036641">
    <property type="entry name" value="HPT_dom_sf"/>
</dbReference>
<keyword evidence="10 25" id="KW-0418">Kinase</keyword>
<dbReference type="SUPFAM" id="SSF47226">
    <property type="entry name" value="Histidine-containing phosphotransfer domain, HPT domain"/>
    <property type="match status" value="1"/>
</dbReference>
<dbReference type="InterPro" id="IPR035965">
    <property type="entry name" value="PAS-like_dom_sf"/>
</dbReference>
<keyword evidence="26" id="KW-1185">Reference proteome</keyword>
<evidence type="ECO:0000256" key="8">
    <source>
        <dbReference type="ARBA" id="ARBA00022692"/>
    </source>
</evidence>
<dbReference type="Pfam" id="PF00497">
    <property type="entry name" value="SBP_bac_3"/>
    <property type="match status" value="2"/>
</dbReference>
<dbReference type="AlphaFoldDB" id="A0A7G3GCU7"/>
<comment type="function">
    <text evidence="15">Member of the two-component regulatory system BvgS/BvgA. Phosphorylates BvgA via a four-step phosphorelay in response to environmental signals.</text>
</comment>
<dbReference type="Pfam" id="PF08448">
    <property type="entry name" value="PAS_4"/>
    <property type="match status" value="1"/>
</dbReference>
<dbReference type="PROSITE" id="PS50112">
    <property type="entry name" value="PAS"/>
    <property type="match status" value="1"/>
</dbReference>
<dbReference type="PANTHER" id="PTHR43047:SF72">
    <property type="entry name" value="OSMOSENSING HISTIDINE PROTEIN KINASE SLN1"/>
    <property type="match status" value="1"/>
</dbReference>
<feature type="modified residue" description="Phosphohistidine" evidence="17">
    <location>
        <position position="1161"/>
    </location>
</feature>
<dbReference type="InterPro" id="IPR036097">
    <property type="entry name" value="HisK_dim/P_sf"/>
</dbReference>
<evidence type="ECO:0000313" key="26">
    <source>
        <dbReference type="Proteomes" id="UP000515917"/>
    </source>
</evidence>
<dbReference type="RefSeq" id="WP_130107800.1">
    <property type="nucleotide sequence ID" value="NZ_CP025781.1"/>
</dbReference>
<dbReference type="PANTHER" id="PTHR43047">
    <property type="entry name" value="TWO-COMPONENT HISTIDINE PROTEIN KINASE"/>
    <property type="match status" value="1"/>
</dbReference>
<dbReference type="Gene3D" id="3.30.565.10">
    <property type="entry name" value="Histidine kinase-like ATPase, C-terminal domain"/>
    <property type="match status" value="1"/>
</dbReference>
<evidence type="ECO:0000256" key="18">
    <source>
        <dbReference type="PROSITE-ProRule" id="PRU00169"/>
    </source>
</evidence>
<name>A0A7G3GCU7_9NEIS</name>
<dbReference type="Gene3D" id="3.40.190.10">
    <property type="entry name" value="Periplasmic binding protein-like II"/>
    <property type="match status" value="4"/>
</dbReference>
<dbReference type="Gene3D" id="3.30.450.20">
    <property type="entry name" value="PAS domain"/>
    <property type="match status" value="1"/>
</dbReference>
<dbReference type="InterPro" id="IPR013656">
    <property type="entry name" value="PAS_4"/>
</dbReference>
<keyword evidence="8 19" id="KW-0812">Transmembrane</keyword>
<dbReference type="InterPro" id="IPR000014">
    <property type="entry name" value="PAS"/>
</dbReference>
<dbReference type="InterPro" id="IPR005467">
    <property type="entry name" value="His_kinase_dom"/>
</dbReference>
<dbReference type="SMART" id="SM00388">
    <property type="entry name" value="HisKA"/>
    <property type="match status" value="1"/>
</dbReference>
<dbReference type="SUPFAM" id="SSF52172">
    <property type="entry name" value="CheY-like"/>
    <property type="match status" value="1"/>
</dbReference>
<evidence type="ECO:0000259" key="21">
    <source>
        <dbReference type="PROSITE" id="PS50109"/>
    </source>
</evidence>
<dbReference type="FunFam" id="3.30.565.10:FF:000010">
    <property type="entry name" value="Sensor histidine kinase RcsC"/>
    <property type="match status" value="1"/>
</dbReference>
<dbReference type="Gene3D" id="1.10.287.130">
    <property type="match status" value="1"/>
</dbReference>
<dbReference type="SUPFAM" id="SSF53850">
    <property type="entry name" value="Periplasmic binding protein-like II"/>
    <property type="match status" value="2"/>
</dbReference>
<dbReference type="Pfam" id="PF02518">
    <property type="entry name" value="HATPase_c"/>
    <property type="match status" value="1"/>
</dbReference>
<dbReference type="Proteomes" id="UP000515917">
    <property type="component" value="Chromosome"/>
</dbReference>
<dbReference type="PROSITE" id="PS50110">
    <property type="entry name" value="RESPONSE_REGULATORY"/>
    <property type="match status" value="1"/>
</dbReference>
<evidence type="ECO:0000256" key="16">
    <source>
        <dbReference type="ARBA" id="ARBA00070152"/>
    </source>
</evidence>
<dbReference type="InterPro" id="IPR001638">
    <property type="entry name" value="Solute-binding_3/MltF_N"/>
</dbReference>
<keyword evidence="11" id="KW-0067">ATP-binding</keyword>
<evidence type="ECO:0000256" key="13">
    <source>
        <dbReference type="ARBA" id="ARBA00023012"/>
    </source>
</evidence>
<dbReference type="InterPro" id="IPR008207">
    <property type="entry name" value="Sig_transdc_His_kin_Hpt_dom"/>
</dbReference>
<evidence type="ECO:0000313" key="25">
    <source>
        <dbReference type="EMBL" id="QBC45297.1"/>
    </source>
</evidence>
<keyword evidence="4" id="KW-1003">Cell membrane</keyword>
<evidence type="ECO:0000256" key="6">
    <source>
        <dbReference type="ARBA" id="ARBA00022553"/>
    </source>
</evidence>
<keyword evidence="7" id="KW-0808">Transferase</keyword>
<keyword evidence="12 19" id="KW-1133">Transmembrane helix</keyword>
<dbReference type="CDD" id="cd17546">
    <property type="entry name" value="REC_hyHK_CKI1_RcsC-like"/>
    <property type="match status" value="1"/>
</dbReference>
<evidence type="ECO:0000256" key="7">
    <source>
        <dbReference type="ARBA" id="ARBA00022679"/>
    </source>
</evidence>
<gene>
    <name evidence="25" type="ORF">C1H71_18325</name>
</gene>
<keyword evidence="9 20" id="KW-0732">Signal</keyword>
<dbReference type="KEGG" id="ifl:C1H71_18325"/>
<dbReference type="InterPro" id="IPR003661">
    <property type="entry name" value="HisK_dim/P_dom"/>
</dbReference>
<evidence type="ECO:0000259" key="23">
    <source>
        <dbReference type="PROSITE" id="PS50112"/>
    </source>
</evidence>
<dbReference type="PRINTS" id="PR00344">
    <property type="entry name" value="BCTRLSENSOR"/>
</dbReference>
<dbReference type="InterPro" id="IPR036890">
    <property type="entry name" value="HATPase_C_sf"/>
</dbReference>
<dbReference type="EC" id="2.7.13.3" evidence="3"/>
<keyword evidence="6 18" id="KW-0597">Phosphoprotein</keyword>
<evidence type="ECO:0000256" key="19">
    <source>
        <dbReference type="SAM" id="Phobius"/>
    </source>
</evidence>
<dbReference type="PROSITE" id="PS50109">
    <property type="entry name" value="HIS_KIN"/>
    <property type="match status" value="1"/>
</dbReference>
<evidence type="ECO:0000256" key="2">
    <source>
        <dbReference type="ARBA" id="ARBA00004429"/>
    </source>
</evidence>
<proteinExistence type="predicted"/>
<feature type="domain" description="PAS" evidence="23">
    <location>
        <begin position="581"/>
        <end position="658"/>
    </location>
</feature>
<dbReference type="SUPFAM" id="SSF47384">
    <property type="entry name" value="Homodimeric domain of signal transducing histidine kinase"/>
    <property type="match status" value="1"/>
</dbReference>
<dbReference type="InterPro" id="IPR049870">
    <property type="entry name" value="BvgS-like_periplasmic1"/>
</dbReference>
<evidence type="ECO:0000256" key="4">
    <source>
        <dbReference type="ARBA" id="ARBA00022475"/>
    </source>
</evidence>
<feature type="domain" description="Histidine kinase" evidence="21">
    <location>
        <begin position="730"/>
        <end position="952"/>
    </location>
</feature>
<dbReference type="InterPro" id="IPR004358">
    <property type="entry name" value="Sig_transdc_His_kin-like_C"/>
</dbReference>
<dbReference type="SUPFAM" id="SSF55874">
    <property type="entry name" value="ATPase domain of HSP90 chaperone/DNA topoisomerase II/histidine kinase"/>
    <property type="match status" value="1"/>
</dbReference>
<dbReference type="EMBL" id="CP025781">
    <property type="protein sequence ID" value="QBC45297.1"/>
    <property type="molecule type" value="Genomic_DNA"/>
</dbReference>
<keyword evidence="13" id="KW-0902">Two-component regulatory system</keyword>
<dbReference type="CDD" id="cd16922">
    <property type="entry name" value="HATPase_EvgS-ArcB-TorS-like"/>
    <property type="match status" value="1"/>
</dbReference>
<keyword evidence="11" id="KW-0547">Nucleotide-binding</keyword>
<evidence type="ECO:0000256" key="5">
    <source>
        <dbReference type="ARBA" id="ARBA00022519"/>
    </source>
</evidence>
<comment type="subcellular location">
    <subcellularLocation>
        <location evidence="2">Cell inner membrane</location>
        <topology evidence="2">Multi-pass membrane protein</topology>
    </subcellularLocation>
</comment>
<evidence type="ECO:0000259" key="22">
    <source>
        <dbReference type="PROSITE" id="PS50110"/>
    </source>
</evidence>
<dbReference type="InterPro" id="IPR003594">
    <property type="entry name" value="HATPase_dom"/>
</dbReference>
<dbReference type="Pfam" id="PF00072">
    <property type="entry name" value="Response_reg"/>
    <property type="match status" value="1"/>
</dbReference>